<proteinExistence type="predicted"/>
<dbReference type="OrthoDB" id="2939176at2759"/>
<dbReference type="Proteomes" id="UP000807306">
    <property type="component" value="Unassembled WGS sequence"/>
</dbReference>
<dbReference type="EMBL" id="MU157910">
    <property type="protein sequence ID" value="KAF9523806.1"/>
    <property type="molecule type" value="Genomic_DNA"/>
</dbReference>
<accession>A0A9P6E770</accession>
<dbReference type="AlphaFoldDB" id="A0A9P6E770"/>
<evidence type="ECO:0000313" key="2">
    <source>
        <dbReference type="Proteomes" id="UP000807306"/>
    </source>
</evidence>
<reference evidence="1" key="1">
    <citation type="submission" date="2020-11" db="EMBL/GenBank/DDBJ databases">
        <authorList>
            <consortium name="DOE Joint Genome Institute"/>
            <person name="Ahrendt S."/>
            <person name="Riley R."/>
            <person name="Andreopoulos W."/>
            <person name="Labutti K."/>
            <person name="Pangilinan J."/>
            <person name="Ruiz-Duenas F.J."/>
            <person name="Barrasa J.M."/>
            <person name="Sanchez-Garcia M."/>
            <person name="Camarero S."/>
            <person name="Miyauchi S."/>
            <person name="Serrano A."/>
            <person name="Linde D."/>
            <person name="Babiker R."/>
            <person name="Drula E."/>
            <person name="Ayuso-Fernandez I."/>
            <person name="Pacheco R."/>
            <person name="Padilla G."/>
            <person name="Ferreira P."/>
            <person name="Barriuso J."/>
            <person name="Kellner H."/>
            <person name="Castanera R."/>
            <person name="Alfaro M."/>
            <person name="Ramirez L."/>
            <person name="Pisabarro A.G."/>
            <person name="Kuo A."/>
            <person name="Tritt A."/>
            <person name="Lipzen A."/>
            <person name="He G."/>
            <person name="Yan M."/>
            <person name="Ng V."/>
            <person name="Cullen D."/>
            <person name="Martin F."/>
            <person name="Rosso M.-N."/>
            <person name="Henrissat B."/>
            <person name="Hibbett D."/>
            <person name="Martinez A.T."/>
            <person name="Grigoriev I.V."/>
        </authorList>
    </citation>
    <scope>NUCLEOTIDE SEQUENCE</scope>
    <source>
        <strain evidence="1">CBS 506.95</strain>
    </source>
</reference>
<dbReference type="InterPro" id="IPR032675">
    <property type="entry name" value="LRR_dom_sf"/>
</dbReference>
<sequence length="485" mass="55638">MYEITQRSDDLSRESVLNEIANTDRAIQQLYDRRLQLNEKLNLTAPIMKVLPLDILVEIFHLAVETQFRETFVSSGRVPFSLAMVCRSWKGIVLENSKIWSCILLVYDTRNEDRLLPLLETWLARSATFPLRIRLENLYGTSPNPGKGLETLLKESYRWSSFDSFYFPAMLTSEVSSNSFPCLKSLAIRAVPKFTWTIPRPIIMFRDAPILHFELTNLSVRSLALDFSRIKSLAGRWSVVELIETLRIMPLLRVCWVSVYSSTSTIHQMVEEPSLLLPQLEILRLEGHILAGVANFLSQITTPRLRVFRVEDRNTTHSSTSTWANLSCHLIQRSRCTLQALWIVSFTDIVGLPDVLRATPSIQQFTVQCRYPNFFNNALVDALELLPNLVELTLEGVIAFEPAKFIQAIRTRQYGQDQSGINTTPPRTLKTLSVKYTNSKWGVSYHPNVLRDFYRDMVDIEQSGTNFIFDCVDTIDFNQPLNLAF</sequence>
<dbReference type="Gene3D" id="3.80.10.10">
    <property type="entry name" value="Ribonuclease Inhibitor"/>
    <property type="match status" value="1"/>
</dbReference>
<keyword evidence="2" id="KW-1185">Reference proteome</keyword>
<comment type="caution">
    <text evidence="1">The sequence shown here is derived from an EMBL/GenBank/DDBJ whole genome shotgun (WGS) entry which is preliminary data.</text>
</comment>
<organism evidence="1 2">
    <name type="scientific">Crepidotus variabilis</name>
    <dbReference type="NCBI Taxonomy" id="179855"/>
    <lineage>
        <taxon>Eukaryota</taxon>
        <taxon>Fungi</taxon>
        <taxon>Dikarya</taxon>
        <taxon>Basidiomycota</taxon>
        <taxon>Agaricomycotina</taxon>
        <taxon>Agaricomycetes</taxon>
        <taxon>Agaricomycetidae</taxon>
        <taxon>Agaricales</taxon>
        <taxon>Agaricineae</taxon>
        <taxon>Crepidotaceae</taxon>
        <taxon>Crepidotus</taxon>
    </lineage>
</organism>
<evidence type="ECO:0000313" key="1">
    <source>
        <dbReference type="EMBL" id="KAF9523806.1"/>
    </source>
</evidence>
<gene>
    <name evidence="1" type="ORF">CPB83DRAFT_862316</name>
</gene>
<protein>
    <recommendedName>
        <fullName evidence="3">F-box domain-containing protein</fullName>
    </recommendedName>
</protein>
<name>A0A9P6E770_9AGAR</name>
<evidence type="ECO:0008006" key="3">
    <source>
        <dbReference type="Google" id="ProtNLM"/>
    </source>
</evidence>